<accession>G3IDC8</accession>
<name>G3IDC8_CRIGR</name>
<organism evidence="2 3">
    <name type="scientific">Cricetulus griseus</name>
    <name type="common">Chinese hamster</name>
    <name type="synonym">Cricetulus barabensis griseus</name>
    <dbReference type="NCBI Taxonomy" id="10029"/>
    <lineage>
        <taxon>Eukaryota</taxon>
        <taxon>Metazoa</taxon>
        <taxon>Chordata</taxon>
        <taxon>Craniata</taxon>
        <taxon>Vertebrata</taxon>
        <taxon>Euteleostomi</taxon>
        <taxon>Mammalia</taxon>
        <taxon>Eutheria</taxon>
        <taxon>Euarchontoglires</taxon>
        <taxon>Glires</taxon>
        <taxon>Rodentia</taxon>
        <taxon>Myomorpha</taxon>
        <taxon>Muroidea</taxon>
        <taxon>Cricetidae</taxon>
        <taxon>Cricetinae</taxon>
        <taxon>Cricetulus</taxon>
    </lineage>
</organism>
<reference evidence="3" key="1">
    <citation type="journal article" date="2011" name="Nat. Biotechnol.">
        <title>The genomic sequence of the Chinese hamster ovary (CHO)-K1 cell line.</title>
        <authorList>
            <person name="Xu X."/>
            <person name="Nagarajan H."/>
            <person name="Lewis N.E."/>
            <person name="Pan S."/>
            <person name="Cai Z."/>
            <person name="Liu X."/>
            <person name="Chen W."/>
            <person name="Xie M."/>
            <person name="Wang W."/>
            <person name="Hammond S."/>
            <person name="Andersen M.R."/>
            <person name="Neff N."/>
            <person name="Passarelli B."/>
            <person name="Koh W."/>
            <person name="Fan H.C."/>
            <person name="Wang J."/>
            <person name="Gui Y."/>
            <person name="Lee K.H."/>
            <person name="Betenbaugh M.J."/>
            <person name="Quake S.R."/>
            <person name="Famili I."/>
            <person name="Palsson B.O."/>
            <person name="Wang J."/>
        </authorList>
    </citation>
    <scope>NUCLEOTIDE SEQUENCE [LARGE SCALE GENOMIC DNA]</scope>
    <source>
        <strain evidence="3">CHO K1 cell line</strain>
    </source>
</reference>
<sequence>MHFIYSQNFKLLEIITEFIETDKEEGASQSLPLARKRERPPFQQPGGCFGTLQGTQYFRVIIDYLFNTCELEKGAFHIVILLDGNSTSGTHHKEAPGHDSSFHESQALGEGPLSCDCLEMTVF</sequence>
<gene>
    <name evidence="2" type="ORF">I79_021704</name>
</gene>
<dbReference type="InParanoid" id="G3IDC8"/>
<dbReference type="EMBL" id="JH002044">
    <property type="protein sequence ID" value="EGW02220.1"/>
    <property type="molecule type" value="Genomic_DNA"/>
</dbReference>
<dbReference type="Proteomes" id="UP000001075">
    <property type="component" value="Unassembled WGS sequence"/>
</dbReference>
<protein>
    <submittedName>
        <fullName evidence="2">Uncharacterized protein</fullName>
    </submittedName>
</protein>
<proteinExistence type="predicted"/>
<dbReference type="AlphaFoldDB" id="G3IDC8"/>
<feature type="region of interest" description="Disordered" evidence="1">
    <location>
        <begin position="89"/>
        <end position="108"/>
    </location>
</feature>
<evidence type="ECO:0000313" key="2">
    <source>
        <dbReference type="EMBL" id="EGW02220.1"/>
    </source>
</evidence>
<feature type="compositionally biased region" description="Basic and acidic residues" evidence="1">
    <location>
        <begin position="91"/>
        <end position="102"/>
    </location>
</feature>
<evidence type="ECO:0000313" key="3">
    <source>
        <dbReference type="Proteomes" id="UP000001075"/>
    </source>
</evidence>
<evidence type="ECO:0000256" key="1">
    <source>
        <dbReference type="SAM" id="MobiDB-lite"/>
    </source>
</evidence>